<dbReference type="InterPro" id="IPR029002">
    <property type="entry name" value="PLPC/GPLD1"/>
</dbReference>
<comment type="caution">
    <text evidence="2">The sequence shown here is derived from an EMBL/GenBank/DDBJ whole genome shotgun (WGS) entry which is preliminary data.</text>
</comment>
<organism evidence="2 3">
    <name type="scientific">Eubacterium plexicaudatum ASF492</name>
    <dbReference type="NCBI Taxonomy" id="1235802"/>
    <lineage>
        <taxon>Bacteria</taxon>
        <taxon>Bacillati</taxon>
        <taxon>Bacillota</taxon>
        <taxon>Clostridia</taxon>
        <taxon>Eubacteriales</taxon>
        <taxon>Eubacteriaceae</taxon>
        <taxon>Eubacterium</taxon>
    </lineage>
</organism>
<dbReference type="OrthoDB" id="2878022at2"/>
<dbReference type="Gene3D" id="1.10.575.10">
    <property type="entry name" value="P1 Nuclease"/>
    <property type="match status" value="1"/>
</dbReference>
<feature type="domain" description="Phospholipase C/D" evidence="1">
    <location>
        <begin position="6"/>
        <end position="156"/>
    </location>
</feature>
<name>N2BHS0_9FIRM</name>
<dbReference type="InterPro" id="IPR008947">
    <property type="entry name" value="PLipase_C/P1_nuclease_dom_sf"/>
</dbReference>
<dbReference type="STRING" id="1235802.C823_00756"/>
<dbReference type="Pfam" id="PF00882">
    <property type="entry name" value="Zn_dep_PLPC"/>
    <property type="match status" value="1"/>
</dbReference>
<reference evidence="2 3" key="1">
    <citation type="journal article" date="2014" name="Genome Announc.">
        <title>Draft genome sequences of the altered schaedler flora, a defined bacterial community from gnotobiotic mice.</title>
        <authorList>
            <person name="Wannemuehler M.J."/>
            <person name="Overstreet A.M."/>
            <person name="Ward D.V."/>
            <person name="Phillips G.J."/>
        </authorList>
    </citation>
    <scope>NUCLEOTIDE SEQUENCE [LARGE SCALE GENOMIC DNA]</scope>
    <source>
        <strain evidence="2 3">ASF492</strain>
    </source>
</reference>
<dbReference type="AlphaFoldDB" id="N2BHS0"/>
<dbReference type="eggNOG" id="ENOG5030XIE">
    <property type="taxonomic scope" value="Bacteria"/>
</dbReference>
<keyword evidence="3" id="KW-1185">Reference proteome</keyword>
<dbReference type="EMBL" id="AQFT01000023">
    <property type="protein sequence ID" value="EMZ36389.1"/>
    <property type="molecule type" value="Genomic_DNA"/>
</dbReference>
<gene>
    <name evidence="2" type="ORF">C823_00756</name>
</gene>
<dbReference type="GO" id="GO:0016788">
    <property type="term" value="F:hydrolase activity, acting on ester bonds"/>
    <property type="evidence" value="ECO:0007669"/>
    <property type="project" value="InterPro"/>
</dbReference>
<dbReference type="Proteomes" id="UP000012589">
    <property type="component" value="Unassembled WGS sequence"/>
</dbReference>
<dbReference type="SUPFAM" id="SSF48537">
    <property type="entry name" value="Phospholipase C/P1 nuclease"/>
    <property type="match status" value="1"/>
</dbReference>
<dbReference type="HOGENOM" id="CLU_104114_1_0_9"/>
<protein>
    <recommendedName>
        <fullName evidence="1">Phospholipase C/D domain-containing protein</fullName>
    </recommendedName>
</protein>
<evidence type="ECO:0000259" key="1">
    <source>
        <dbReference type="Pfam" id="PF00882"/>
    </source>
</evidence>
<proteinExistence type="predicted"/>
<dbReference type="PATRIC" id="fig|1235802.3.peg.813"/>
<evidence type="ECO:0000313" key="2">
    <source>
        <dbReference type="EMBL" id="EMZ36389.1"/>
    </source>
</evidence>
<accession>N2BHS0</accession>
<evidence type="ECO:0000313" key="3">
    <source>
        <dbReference type="Proteomes" id="UP000012589"/>
    </source>
</evidence>
<sequence>MRKKSHIVLARYLVRESRNKELQKHKYAFYLGSILPDIKPSFIYKRHEIKETFSELKKQIEMLSESNTGDNEKNNSKYYRHLGEVSHYIADYFTYPHNEKFTGGFREHCSYEEDLKKKLRQHILSGKAASRKKKYIEFSAPEALFDFVKKSHQDYLLGQNTVEGDISHIIPINSQVLKSITNFARRA</sequence>